<reference evidence="4" key="1">
    <citation type="submission" date="2021-01" db="EMBL/GenBank/DDBJ databases">
        <title>Adiantum capillus-veneris genome.</title>
        <authorList>
            <person name="Fang Y."/>
            <person name="Liao Q."/>
        </authorList>
    </citation>
    <scope>NUCLEOTIDE SEQUENCE</scope>
    <source>
        <strain evidence="4">H3</strain>
        <tissue evidence="4">Leaf</tissue>
    </source>
</reference>
<evidence type="ECO:0000313" key="5">
    <source>
        <dbReference type="Proteomes" id="UP000886520"/>
    </source>
</evidence>
<dbReference type="AlphaFoldDB" id="A0A9D4Z5F4"/>
<evidence type="ECO:0000259" key="3">
    <source>
        <dbReference type="Pfam" id="PF24865"/>
    </source>
</evidence>
<protein>
    <recommendedName>
        <fullName evidence="3">DUF7731 domain-containing protein</fullName>
    </recommendedName>
</protein>
<organism evidence="4 5">
    <name type="scientific">Adiantum capillus-veneris</name>
    <name type="common">Maidenhair fern</name>
    <dbReference type="NCBI Taxonomy" id="13818"/>
    <lineage>
        <taxon>Eukaryota</taxon>
        <taxon>Viridiplantae</taxon>
        <taxon>Streptophyta</taxon>
        <taxon>Embryophyta</taxon>
        <taxon>Tracheophyta</taxon>
        <taxon>Polypodiopsida</taxon>
        <taxon>Polypodiidae</taxon>
        <taxon>Polypodiales</taxon>
        <taxon>Pteridineae</taxon>
        <taxon>Pteridaceae</taxon>
        <taxon>Vittarioideae</taxon>
        <taxon>Adiantum</taxon>
    </lineage>
</organism>
<evidence type="ECO:0000256" key="2">
    <source>
        <dbReference type="SAM" id="SignalP"/>
    </source>
</evidence>
<dbReference type="PROSITE" id="PS51257">
    <property type="entry name" value="PROKAR_LIPOPROTEIN"/>
    <property type="match status" value="1"/>
</dbReference>
<dbReference type="InterPro" id="IPR056633">
    <property type="entry name" value="DUF7731"/>
</dbReference>
<dbReference type="OrthoDB" id="1843925at2759"/>
<sequence>MACVSHRRSVLLSLLALILAGCCCGGVVRGEDPQGEVNLNKNTAYNNALKCLQNQSVECPFGTALNESGVLLVNATTQQQFCGGTCANQTLVELSCISNVLADFRFNNDATITNVKDAIQSGCATGNFTVNVSKNGANSWRVYQGSSWLFLIIIAVFTPIMYTST</sequence>
<feature type="chain" id="PRO_5039281371" description="DUF7731 domain-containing protein" evidence="2">
    <location>
        <begin position="31"/>
        <end position="165"/>
    </location>
</feature>
<gene>
    <name evidence="4" type="ORF">GOP47_0022349</name>
</gene>
<keyword evidence="1" id="KW-0812">Transmembrane</keyword>
<dbReference type="Proteomes" id="UP000886520">
    <property type="component" value="Chromosome 22"/>
</dbReference>
<proteinExistence type="predicted"/>
<keyword evidence="2" id="KW-0732">Signal</keyword>
<dbReference type="PANTHER" id="PTHR34366">
    <property type="entry name" value="OS07G0289901 PROTEIN-RELATED"/>
    <property type="match status" value="1"/>
</dbReference>
<dbReference type="PANTHER" id="PTHR34366:SF7">
    <property type="entry name" value="TRANSMEMBRANE PROTEIN"/>
    <property type="match status" value="1"/>
</dbReference>
<comment type="caution">
    <text evidence="4">The sequence shown here is derived from an EMBL/GenBank/DDBJ whole genome shotgun (WGS) entry which is preliminary data.</text>
</comment>
<name>A0A9D4Z5F4_ADICA</name>
<dbReference type="Pfam" id="PF24865">
    <property type="entry name" value="DUF7731"/>
    <property type="match status" value="1"/>
</dbReference>
<keyword evidence="5" id="KW-1185">Reference proteome</keyword>
<keyword evidence="1" id="KW-0472">Membrane</keyword>
<keyword evidence="1" id="KW-1133">Transmembrane helix</keyword>
<feature type="transmembrane region" description="Helical" evidence="1">
    <location>
        <begin position="142"/>
        <end position="162"/>
    </location>
</feature>
<feature type="signal peptide" evidence="2">
    <location>
        <begin position="1"/>
        <end position="30"/>
    </location>
</feature>
<evidence type="ECO:0000313" key="4">
    <source>
        <dbReference type="EMBL" id="KAI5061810.1"/>
    </source>
</evidence>
<accession>A0A9D4Z5F4</accession>
<dbReference type="EMBL" id="JABFUD020000022">
    <property type="protein sequence ID" value="KAI5061810.1"/>
    <property type="molecule type" value="Genomic_DNA"/>
</dbReference>
<evidence type="ECO:0000256" key="1">
    <source>
        <dbReference type="SAM" id="Phobius"/>
    </source>
</evidence>
<feature type="domain" description="DUF7731" evidence="3">
    <location>
        <begin position="44"/>
        <end position="129"/>
    </location>
</feature>